<evidence type="ECO:0000256" key="10">
    <source>
        <dbReference type="SAM" id="MobiDB-lite"/>
    </source>
</evidence>
<dbReference type="GO" id="GO:0003964">
    <property type="term" value="F:RNA-directed DNA polymerase activity"/>
    <property type="evidence" value="ECO:0007669"/>
    <property type="project" value="UniProtKB-KW"/>
</dbReference>
<protein>
    <recommendedName>
        <fullName evidence="1">RNA-directed DNA polymerase</fullName>
        <ecNumber evidence="1">2.7.7.49</ecNumber>
    </recommendedName>
</protein>
<name>A0A4U8YIT4_9BACT</name>
<dbReference type="SUPFAM" id="SSF56672">
    <property type="entry name" value="DNA/RNA polymerases"/>
    <property type="match status" value="1"/>
</dbReference>
<evidence type="ECO:0000256" key="8">
    <source>
        <dbReference type="ARBA" id="ARBA00034120"/>
    </source>
</evidence>
<keyword evidence="7" id="KW-0051">Antiviral defense</keyword>
<dbReference type="InterPro" id="IPR043502">
    <property type="entry name" value="DNA/RNA_pol_sf"/>
</dbReference>
<dbReference type="PANTHER" id="PTHR34047:SF8">
    <property type="entry name" value="PROTEIN YKFC"/>
    <property type="match status" value="1"/>
</dbReference>
<feature type="compositionally biased region" description="Basic and acidic residues" evidence="10">
    <location>
        <begin position="319"/>
        <end position="331"/>
    </location>
</feature>
<dbReference type="PRINTS" id="PR00866">
    <property type="entry name" value="RNADNAPOLMS"/>
</dbReference>
<evidence type="ECO:0000256" key="3">
    <source>
        <dbReference type="ARBA" id="ARBA00022695"/>
    </source>
</evidence>
<dbReference type="InterPro" id="IPR043128">
    <property type="entry name" value="Rev_trsase/Diguanyl_cyclase"/>
</dbReference>
<dbReference type="GO" id="GO:0003723">
    <property type="term" value="F:RNA binding"/>
    <property type="evidence" value="ECO:0007669"/>
    <property type="project" value="InterPro"/>
</dbReference>
<dbReference type="GO" id="GO:0046872">
    <property type="term" value="F:metal ion binding"/>
    <property type="evidence" value="ECO:0007669"/>
    <property type="project" value="UniProtKB-KW"/>
</dbReference>
<comment type="catalytic activity">
    <reaction evidence="9">
        <text>DNA(n) + a 2'-deoxyribonucleoside 5'-triphosphate = DNA(n+1) + diphosphate</text>
        <dbReference type="Rhea" id="RHEA:22508"/>
        <dbReference type="Rhea" id="RHEA-COMP:17339"/>
        <dbReference type="Rhea" id="RHEA-COMP:17340"/>
        <dbReference type="ChEBI" id="CHEBI:33019"/>
        <dbReference type="ChEBI" id="CHEBI:61560"/>
        <dbReference type="ChEBI" id="CHEBI:173112"/>
        <dbReference type="EC" id="2.7.7.49"/>
    </reaction>
</comment>
<evidence type="ECO:0000256" key="4">
    <source>
        <dbReference type="ARBA" id="ARBA00022723"/>
    </source>
</evidence>
<comment type="similarity">
    <text evidence="8">Belongs to the bacterial reverse transcriptase family.</text>
</comment>
<evidence type="ECO:0000313" key="12">
    <source>
        <dbReference type="EMBL" id="VFQ43164.1"/>
    </source>
</evidence>
<evidence type="ECO:0000256" key="6">
    <source>
        <dbReference type="ARBA" id="ARBA00022918"/>
    </source>
</evidence>
<dbReference type="EMBL" id="CAADHO010000001">
    <property type="protein sequence ID" value="VFQ43164.1"/>
    <property type="molecule type" value="Genomic_DNA"/>
</dbReference>
<keyword evidence="4" id="KW-0479">Metal-binding</keyword>
<dbReference type="PROSITE" id="PS50878">
    <property type="entry name" value="RT_POL"/>
    <property type="match status" value="1"/>
</dbReference>
<evidence type="ECO:0000256" key="9">
    <source>
        <dbReference type="ARBA" id="ARBA00048173"/>
    </source>
</evidence>
<evidence type="ECO:0000259" key="11">
    <source>
        <dbReference type="PROSITE" id="PS50878"/>
    </source>
</evidence>
<feature type="domain" description="Reverse transcriptase" evidence="11">
    <location>
        <begin position="43"/>
        <end position="267"/>
    </location>
</feature>
<reference evidence="12 13" key="1">
    <citation type="submission" date="2019-03" db="EMBL/GenBank/DDBJ databases">
        <authorList>
            <person name="Nijsse B."/>
        </authorList>
    </citation>
    <scope>NUCLEOTIDE SEQUENCE [LARGE SCALE GENOMIC DNA]</scope>
    <source>
        <strain evidence="12">Desulfoluna butyratoxydans MSL71</strain>
    </source>
</reference>
<dbReference type="EC" id="2.7.7.49" evidence="1"/>
<gene>
    <name evidence="12" type="ORF">MSL71_7920</name>
</gene>
<accession>A0A4U8YIT4</accession>
<dbReference type="InterPro" id="IPR000123">
    <property type="entry name" value="Reverse_transcriptase_msDNA"/>
</dbReference>
<evidence type="ECO:0000256" key="7">
    <source>
        <dbReference type="ARBA" id="ARBA00023118"/>
    </source>
</evidence>
<evidence type="ECO:0000256" key="5">
    <source>
        <dbReference type="ARBA" id="ARBA00022842"/>
    </source>
</evidence>
<dbReference type="RefSeq" id="WP_180137346.1">
    <property type="nucleotide sequence ID" value="NZ_CAADHO010000001.1"/>
</dbReference>
<dbReference type="InterPro" id="IPR051083">
    <property type="entry name" value="GrpII_Intron_Splice-Mob/Def"/>
</dbReference>
<dbReference type="InterPro" id="IPR000477">
    <property type="entry name" value="RT_dom"/>
</dbReference>
<keyword evidence="3" id="KW-0548">Nucleotidyltransferase</keyword>
<dbReference type="AlphaFoldDB" id="A0A4U8YIT4"/>
<sequence>MDITVGALRRAFEHVNANHGCAGVDGITLARYRADLDLNLRALQDRLLRKAYAPLPLMKVFVPKKSDGQRTLCIPCVVDRIAQTAVLHRIEPVLDREFESCSFAYRKGRSIRQAVMRIKACRDAGYRWVVDADIDDFFGTVDHDLLMVKCREHLTDPDILHLIGLWLKTEVWDGRQLTVLDTGLPQGSAISPILANLFLDELDEKMEAMGFRYVRYADDYLILGKKEEDARQGLDASKHILRELSLELDEEEITTFEKGFKYLGVVFLNNLIMEPYEKGGKGRKGAVFPAPLNMEAYFTLKNGAAYHGDPLHHGAALHPAEDRREADPPEG</sequence>
<organism evidence="12 13">
    <name type="scientific">Desulfoluna butyratoxydans</name>
    <dbReference type="NCBI Taxonomy" id="231438"/>
    <lineage>
        <taxon>Bacteria</taxon>
        <taxon>Pseudomonadati</taxon>
        <taxon>Thermodesulfobacteriota</taxon>
        <taxon>Desulfobacteria</taxon>
        <taxon>Desulfobacterales</taxon>
        <taxon>Desulfolunaceae</taxon>
        <taxon>Desulfoluna</taxon>
    </lineage>
</organism>
<keyword evidence="2" id="KW-0808">Transferase</keyword>
<dbReference type="Gene3D" id="3.30.70.270">
    <property type="match status" value="1"/>
</dbReference>
<dbReference type="Pfam" id="PF00078">
    <property type="entry name" value="RVT_1"/>
    <property type="match status" value="1"/>
</dbReference>
<keyword evidence="5" id="KW-0460">Magnesium</keyword>
<feature type="region of interest" description="Disordered" evidence="10">
    <location>
        <begin position="311"/>
        <end position="331"/>
    </location>
</feature>
<evidence type="ECO:0000313" key="13">
    <source>
        <dbReference type="Proteomes" id="UP000507962"/>
    </source>
</evidence>
<proteinExistence type="inferred from homology"/>
<keyword evidence="6 12" id="KW-0695">RNA-directed DNA polymerase</keyword>
<dbReference type="CDD" id="cd01651">
    <property type="entry name" value="RT_G2_intron"/>
    <property type="match status" value="1"/>
</dbReference>
<dbReference type="Proteomes" id="UP000507962">
    <property type="component" value="Unassembled WGS sequence"/>
</dbReference>
<dbReference type="PANTHER" id="PTHR34047">
    <property type="entry name" value="NUCLEAR INTRON MATURASE 1, MITOCHONDRIAL-RELATED"/>
    <property type="match status" value="1"/>
</dbReference>
<keyword evidence="13" id="KW-1185">Reference proteome</keyword>
<evidence type="ECO:0000256" key="2">
    <source>
        <dbReference type="ARBA" id="ARBA00022679"/>
    </source>
</evidence>
<dbReference type="GO" id="GO:0051607">
    <property type="term" value="P:defense response to virus"/>
    <property type="evidence" value="ECO:0007669"/>
    <property type="project" value="UniProtKB-KW"/>
</dbReference>
<evidence type="ECO:0000256" key="1">
    <source>
        <dbReference type="ARBA" id="ARBA00012493"/>
    </source>
</evidence>